<reference evidence="1 2" key="1">
    <citation type="submission" date="2015-09" db="EMBL/GenBank/DDBJ databases">
        <authorList>
            <consortium name="Swine Surveillance"/>
        </authorList>
    </citation>
    <scope>NUCLEOTIDE SEQUENCE [LARGE SCALE GENOMIC DNA]</scope>
    <source>
        <strain evidence="1 2">CECT 7688</strain>
    </source>
</reference>
<sequence length="247" mass="27141">MLVTFKDLVSAGSLCLSVVALYFSTQAKEQAQQLDERIFHAETVHELLKEVHTNTTHAKNAEELMASCLYAGTLVRAEQLVVQDAKDRLVSVLFQDQVDRGLLPQNCVFKTFEELDIEGAAPPEDAVMEFSLGDDLIPIGKYHALIASYVPTKENCSHAKSDVAEFAELLRNAGLSGYSIYVARTTKSDSFAVTVDAGDDLGLARSISTKIKEVSVDSVDERTGYDSFVGVNSDWFIDPECTFSEKL</sequence>
<accession>A0A0P1ETK6</accession>
<protein>
    <submittedName>
        <fullName evidence="1">Uncharacterized protein</fullName>
    </submittedName>
</protein>
<dbReference type="AlphaFoldDB" id="A0A0P1ETK6"/>
<dbReference type="EMBL" id="CYPW01000032">
    <property type="protein sequence ID" value="CUH53931.1"/>
    <property type="molecule type" value="Genomic_DNA"/>
</dbReference>
<name>A0A0P1ETK6_9RHOB</name>
<gene>
    <name evidence="1" type="ORF">SHM7688_03400</name>
</gene>
<evidence type="ECO:0000313" key="2">
    <source>
        <dbReference type="Proteomes" id="UP000054823"/>
    </source>
</evidence>
<evidence type="ECO:0000313" key="1">
    <source>
        <dbReference type="EMBL" id="CUH53931.1"/>
    </source>
</evidence>
<dbReference type="STRING" id="321267.SHM7688_03400"/>
<proteinExistence type="predicted"/>
<keyword evidence="2" id="KW-1185">Reference proteome</keyword>
<dbReference type="RefSeq" id="WP_058241095.1">
    <property type="nucleotide sequence ID" value="NZ_CYPW01000032.1"/>
</dbReference>
<dbReference type="Proteomes" id="UP000054823">
    <property type="component" value="Unassembled WGS sequence"/>
</dbReference>
<organism evidence="1 2">
    <name type="scientific">Shimia marina</name>
    <dbReference type="NCBI Taxonomy" id="321267"/>
    <lineage>
        <taxon>Bacteria</taxon>
        <taxon>Pseudomonadati</taxon>
        <taxon>Pseudomonadota</taxon>
        <taxon>Alphaproteobacteria</taxon>
        <taxon>Rhodobacterales</taxon>
        <taxon>Roseobacteraceae</taxon>
    </lineage>
</organism>